<feature type="region of interest" description="Disordered" evidence="1">
    <location>
        <begin position="33"/>
        <end position="57"/>
    </location>
</feature>
<organism evidence="2 3">
    <name type="scientific">Hyaloscypha variabilis (strain UAMH 11265 / GT02V1 / F)</name>
    <name type="common">Meliniomyces variabilis</name>
    <dbReference type="NCBI Taxonomy" id="1149755"/>
    <lineage>
        <taxon>Eukaryota</taxon>
        <taxon>Fungi</taxon>
        <taxon>Dikarya</taxon>
        <taxon>Ascomycota</taxon>
        <taxon>Pezizomycotina</taxon>
        <taxon>Leotiomycetes</taxon>
        <taxon>Helotiales</taxon>
        <taxon>Hyaloscyphaceae</taxon>
        <taxon>Hyaloscypha</taxon>
        <taxon>Hyaloscypha variabilis</taxon>
    </lineage>
</organism>
<accession>A0A2J6R9G1</accession>
<gene>
    <name evidence="2" type="ORF">L207DRAFT_107486</name>
</gene>
<dbReference type="EMBL" id="KZ613952">
    <property type="protein sequence ID" value="PMD35158.1"/>
    <property type="molecule type" value="Genomic_DNA"/>
</dbReference>
<protein>
    <submittedName>
        <fullName evidence="2">Uncharacterized protein</fullName>
    </submittedName>
</protein>
<evidence type="ECO:0000256" key="1">
    <source>
        <dbReference type="SAM" id="MobiDB-lite"/>
    </source>
</evidence>
<feature type="region of interest" description="Disordered" evidence="1">
    <location>
        <begin position="73"/>
        <end position="92"/>
    </location>
</feature>
<reference evidence="2 3" key="1">
    <citation type="submission" date="2016-04" db="EMBL/GenBank/DDBJ databases">
        <title>A degradative enzymes factory behind the ericoid mycorrhizal symbiosis.</title>
        <authorList>
            <consortium name="DOE Joint Genome Institute"/>
            <person name="Martino E."/>
            <person name="Morin E."/>
            <person name="Grelet G."/>
            <person name="Kuo A."/>
            <person name="Kohler A."/>
            <person name="Daghino S."/>
            <person name="Barry K."/>
            <person name="Choi C."/>
            <person name="Cichocki N."/>
            <person name="Clum A."/>
            <person name="Copeland A."/>
            <person name="Hainaut M."/>
            <person name="Haridas S."/>
            <person name="Labutti K."/>
            <person name="Lindquist E."/>
            <person name="Lipzen A."/>
            <person name="Khouja H.-R."/>
            <person name="Murat C."/>
            <person name="Ohm R."/>
            <person name="Olson A."/>
            <person name="Spatafora J."/>
            <person name="Veneault-Fourrey C."/>
            <person name="Henrissat B."/>
            <person name="Grigoriev I."/>
            <person name="Martin F."/>
            <person name="Perotto S."/>
        </authorList>
    </citation>
    <scope>NUCLEOTIDE SEQUENCE [LARGE SCALE GENOMIC DNA]</scope>
    <source>
        <strain evidence="2 3">F</strain>
    </source>
</reference>
<name>A0A2J6R9G1_HYAVF</name>
<evidence type="ECO:0000313" key="2">
    <source>
        <dbReference type="EMBL" id="PMD35158.1"/>
    </source>
</evidence>
<proteinExistence type="predicted"/>
<dbReference type="Proteomes" id="UP000235786">
    <property type="component" value="Unassembled WGS sequence"/>
</dbReference>
<dbReference type="AlphaFoldDB" id="A0A2J6R9G1"/>
<evidence type="ECO:0000313" key="3">
    <source>
        <dbReference type="Proteomes" id="UP000235786"/>
    </source>
</evidence>
<sequence>MDVRKIESCRDAQMLRCLTFIVVSVHVGGVKCGEQRGGSLSKEGRSRSPTHSLTHSHTNKLRKNTVIHSIKGSQLRKADETFPSHSQTHLAKKKKFIPSHTLTHKFSPGRPRPSRHLTHSLIPRSLIILPQVPTRHPYLPPTHITPIHH</sequence>
<keyword evidence="3" id="KW-1185">Reference proteome</keyword>
<feature type="compositionally biased region" description="Polar residues" evidence="1">
    <location>
        <begin position="47"/>
        <end position="56"/>
    </location>
</feature>